<keyword evidence="2" id="KW-0472">Membrane</keyword>
<evidence type="ECO:0000259" key="3">
    <source>
        <dbReference type="Pfam" id="PF13240"/>
    </source>
</evidence>
<sequence>MLVPFFTGVAALVVVLRATGRPDRLCLPKPDKLLGFERDDATRLQYQRFVGVSCACPVCLGVDATRPTHYLRMSVVTCRLGCFGRTVGEPVGNRLINEDETEKGSMAMKPCTQCGANNQDGAKFCRQCGSPFVPVPTATQSATQPDPSGQMTQNSSSGQSVGQSYIPPVAQSNVPPQAQPQPAQFGPQPASQPQFSQPGQFQPQSEVKPLITPEMKAEARAFGDWFKTFFLRPSEVGGGKPWYALAVIFATTMLSALAATSEISHGGSSILSMIPFVDSYYISEAVDEAAPFVFVVLWIMFSLYLYGILLVLRLMRALMGDPVTFRTLHDDYAHRLAPWLGLFALAAVFALIHVDVLAITLWVLAVVTQSMWMMVLVYEGDSRRPLDSQWVKFLCVLLQIVLSAIVFIILVTVLSAIVGAIIAGAMHNVLY</sequence>
<evidence type="ECO:0000256" key="1">
    <source>
        <dbReference type="SAM" id="MobiDB-lite"/>
    </source>
</evidence>
<feature type="region of interest" description="Disordered" evidence="1">
    <location>
        <begin position="136"/>
        <end position="205"/>
    </location>
</feature>
<proteinExistence type="predicted"/>
<feature type="transmembrane region" description="Helical" evidence="2">
    <location>
        <begin position="289"/>
        <end position="315"/>
    </location>
</feature>
<keyword evidence="2" id="KW-1133">Transmembrane helix</keyword>
<gene>
    <name evidence="4" type="ORF">GFD24_06315</name>
</gene>
<dbReference type="RefSeq" id="WP_152358893.1">
    <property type="nucleotide sequence ID" value="NZ_WBSM01000011.1"/>
</dbReference>
<evidence type="ECO:0000256" key="2">
    <source>
        <dbReference type="SAM" id="Phobius"/>
    </source>
</evidence>
<feature type="transmembrane region" description="Helical" evidence="2">
    <location>
        <begin position="336"/>
        <end position="353"/>
    </location>
</feature>
<dbReference type="InterPro" id="IPR038587">
    <property type="entry name" value="Ribosomal_eL40_sf"/>
</dbReference>
<feature type="compositionally biased region" description="Polar residues" evidence="1">
    <location>
        <begin position="137"/>
        <end position="154"/>
    </location>
</feature>
<dbReference type="Pfam" id="PF13240">
    <property type="entry name" value="Zn_Ribbon_1"/>
    <property type="match status" value="1"/>
</dbReference>
<name>A0A7K3TB83_9BIFI</name>
<protein>
    <submittedName>
        <fullName evidence="4">Zinc-ribbon domain-containing protein</fullName>
    </submittedName>
</protein>
<dbReference type="AlphaFoldDB" id="A0A7K3TB83"/>
<dbReference type="OrthoDB" id="3233649at2"/>
<reference evidence="4 5" key="1">
    <citation type="submission" date="2019-10" db="EMBL/GenBank/DDBJ databases">
        <title>Bifidobacterium from non-human primates.</title>
        <authorList>
            <person name="Modesto M."/>
        </authorList>
    </citation>
    <scope>NUCLEOTIDE SEQUENCE [LARGE SCALE GENOMIC DNA]</scope>
    <source>
        <strain evidence="4 5">TREM</strain>
    </source>
</reference>
<feature type="compositionally biased region" description="Low complexity" evidence="1">
    <location>
        <begin position="155"/>
        <end position="205"/>
    </location>
</feature>
<dbReference type="Gene3D" id="4.10.1060.50">
    <property type="match status" value="1"/>
</dbReference>
<accession>A0A7K3TB83</accession>
<comment type="caution">
    <text evidence="4">The sequence shown here is derived from an EMBL/GenBank/DDBJ whole genome shotgun (WGS) entry which is preliminary data.</text>
</comment>
<evidence type="ECO:0000313" key="4">
    <source>
        <dbReference type="EMBL" id="NEG71828.1"/>
    </source>
</evidence>
<keyword evidence="2" id="KW-0812">Transmembrane</keyword>
<organism evidence="4 5">
    <name type="scientific">Bifidobacterium ramosum</name>
    <dbReference type="NCBI Taxonomy" id="1798158"/>
    <lineage>
        <taxon>Bacteria</taxon>
        <taxon>Bacillati</taxon>
        <taxon>Actinomycetota</taxon>
        <taxon>Actinomycetes</taxon>
        <taxon>Bifidobacteriales</taxon>
        <taxon>Bifidobacteriaceae</taxon>
        <taxon>Bifidobacterium</taxon>
    </lineage>
</organism>
<feature type="domain" description="Zinc-ribbon" evidence="3">
    <location>
        <begin position="111"/>
        <end position="131"/>
    </location>
</feature>
<dbReference type="EMBL" id="WHZX01000004">
    <property type="protein sequence ID" value="NEG71828.1"/>
    <property type="molecule type" value="Genomic_DNA"/>
</dbReference>
<dbReference type="InterPro" id="IPR026870">
    <property type="entry name" value="Zinc_ribbon_dom"/>
</dbReference>
<dbReference type="Proteomes" id="UP000469943">
    <property type="component" value="Unassembled WGS sequence"/>
</dbReference>
<feature type="transmembrane region" description="Helical" evidence="2">
    <location>
        <begin position="390"/>
        <end position="423"/>
    </location>
</feature>
<evidence type="ECO:0000313" key="5">
    <source>
        <dbReference type="Proteomes" id="UP000469943"/>
    </source>
</evidence>
<feature type="transmembrane region" description="Helical" evidence="2">
    <location>
        <begin position="359"/>
        <end position="378"/>
    </location>
</feature>